<gene>
    <name evidence="1" type="ORF">GCM10011492_04510</name>
</gene>
<accession>A0A916WPM4</accession>
<dbReference type="EMBL" id="BMHI01000001">
    <property type="protein sequence ID" value="GGB17760.1"/>
    <property type="molecule type" value="Genomic_DNA"/>
</dbReference>
<keyword evidence="2" id="KW-1185">Reference proteome</keyword>
<dbReference type="InterPro" id="IPR006059">
    <property type="entry name" value="SBP"/>
</dbReference>
<reference evidence="1" key="2">
    <citation type="submission" date="2020-09" db="EMBL/GenBank/DDBJ databases">
        <authorList>
            <person name="Sun Q."/>
            <person name="Zhou Y."/>
        </authorList>
    </citation>
    <scope>NUCLEOTIDE SEQUENCE</scope>
    <source>
        <strain evidence="1">CGMCC 1.15085</strain>
    </source>
</reference>
<reference evidence="1" key="1">
    <citation type="journal article" date="2014" name="Int. J. Syst. Evol. Microbiol.">
        <title>Complete genome sequence of Corynebacterium casei LMG S-19264T (=DSM 44701T), isolated from a smear-ripened cheese.</title>
        <authorList>
            <consortium name="US DOE Joint Genome Institute (JGI-PGF)"/>
            <person name="Walter F."/>
            <person name="Albersmeier A."/>
            <person name="Kalinowski J."/>
            <person name="Ruckert C."/>
        </authorList>
    </citation>
    <scope>NUCLEOTIDE SEQUENCE</scope>
    <source>
        <strain evidence="1">CGMCC 1.15085</strain>
    </source>
</reference>
<evidence type="ECO:0000313" key="1">
    <source>
        <dbReference type="EMBL" id="GGB17760.1"/>
    </source>
</evidence>
<evidence type="ECO:0000313" key="2">
    <source>
        <dbReference type="Proteomes" id="UP000636793"/>
    </source>
</evidence>
<dbReference type="InterPro" id="IPR050490">
    <property type="entry name" value="Bact_solute-bd_prot1"/>
</dbReference>
<name>A0A916WPM4_9MICO</name>
<protein>
    <submittedName>
        <fullName evidence="1">Sugar ABC transporter substrate-binding protein</fullName>
    </submittedName>
</protein>
<dbReference type="Pfam" id="PF01547">
    <property type="entry name" value="SBP_bac_1"/>
    <property type="match status" value="1"/>
</dbReference>
<proteinExistence type="predicted"/>
<dbReference type="Proteomes" id="UP000636793">
    <property type="component" value="Unassembled WGS sequence"/>
</dbReference>
<sequence>MTRPVQPPPPTAGRPSRRALLGSVAGAGAAALLSGCGDDNNTDELSFWNFYGPSPTPSPTSDWFTSVIGEWNRNNDVKVRPRFIANAAYINGNTLQTAFSAGSGPDIFLLSPGDFLRYQNGGALLDLTPFLPKGVRADYVPGALDTRTVDGRVYALPMEIEPLVIYYDRRAFEKAHVAEGDLPKTWDQFLSLATKLTTKSRFGAMFETLPGYYQNFVWYPFLWQGGGGAVKDGKSTFDSTAARNALGFWQETQRRHIAPKSALGGGSGDTPSNLAAGYCAMQQSGIWAVADLKLQAPKFDYGIFPLPIPDGGKHVTDGGGWAFAVNAKGKNPEAAAEFVAWALASTDRAGIDRARKWNTVAKTNLPPRASVRKAAEAHDAFTSGVLETFATQIAPTLRSEPRYPPEVYKAISDAIQGTQLSGKDPQQAAREASDVIDNFLLTYRGGSIL</sequence>
<dbReference type="PANTHER" id="PTHR43649:SF30">
    <property type="entry name" value="ABC TRANSPORTER SUBSTRATE-BINDING PROTEIN"/>
    <property type="match status" value="1"/>
</dbReference>
<dbReference type="SUPFAM" id="SSF53850">
    <property type="entry name" value="Periplasmic binding protein-like II"/>
    <property type="match status" value="1"/>
</dbReference>
<dbReference type="RefSeq" id="WP_188835323.1">
    <property type="nucleotide sequence ID" value="NZ_BMHI01000001.1"/>
</dbReference>
<dbReference type="Gene3D" id="3.40.190.10">
    <property type="entry name" value="Periplasmic binding protein-like II"/>
    <property type="match status" value="1"/>
</dbReference>
<dbReference type="CDD" id="cd13585">
    <property type="entry name" value="PBP2_TMBP_like"/>
    <property type="match status" value="1"/>
</dbReference>
<dbReference type="PROSITE" id="PS51318">
    <property type="entry name" value="TAT"/>
    <property type="match status" value="1"/>
</dbReference>
<dbReference type="InterPro" id="IPR006311">
    <property type="entry name" value="TAT_signal"/>
</dbReference>
<dbReference type="PANTHER" id="PTHR43649">
    <property type="entry name" value="ARABINOSE-BINDING PROTEIN-RELATED"/>
    <property type="match status" value="1"/>
</dbReference>
<dbReference type="AlphaFoldDB" id="A0A916WPM4"/>
<organism evidence="1 2">
    <name type="scientific">Flexivirga endophytica</name>
    <dbReference type="NCBI Taxonomy" id="1849103"/>
    <lineage>
        <taxon>Bacteria</taxon>
        <taxon>Bacillati</taxon>
        <taxon>Actinomycetota</taxon>
        <taxon>Actinomycetes</taxon>
        <taxon>Micrococcales</taxon>
        <taxon>Dermacoccaceae</taxon>
        <taxon>Flexivirga</taxon>
    </lineage>
</organism>
<comment type="caution">
    <text evidence="1">The sequence shown here is derived from an EMBL/GenBank/DDBJ whole genome shotgun (WGS) entry which is preliminary data.</text>
</comment>